<name>A0A1X7SEI0_AMPQE</name>
<dbReference type="AlphaFoldDB" id="A0A1X7SEI0"/>
<organism evidence="1">
    <name type="scientific">Amphimedon queenslandica</name>
    <name type="common">Sponge</name>
    <dbReference type="NCBI Taxonomy" id="400682"/>
    <lineage>
        <taxon>Eukaryota</taxon>
        <taxon>Metazoa</taxon>
        <taxon>Porifera</taxon>
        <taxon>Demospongiae</taxon>
        <taxon>Heteroscleromorpha</taxon>
        <taxon>Haplosclerida</taxon>
        <taxon>Niphatidae</taxon>
        <taxon>Amphimedon</taxon>
    </lineage>
</organism>
<sequence>LKPGKHYTVELSQVTVGRLVRFVMQVV</sequence>
<dbReference type="EnsemblMetazoa" id="Aqu2.1.00469_001">
    <property type="protein sequence ID" value="Aqu2.1.00469_001"/>
    <property type="gene ID" value="Aqu2.1.00469"/>
</dbReference>
<proteinExistence type="predicted"/>
<reference evidence="1" key="1">
    <citation type="submission" date="2017-05" db="UniProtKB">
        <authorList>
            <consortium name="EnsemblMetazoa"/>
        </authorList>
    </citation>
    <scope>IDENTIFICATION</scope>
</reference>
<dbReference type="InParanoid" id="A0A1X7SEI0"/>
<evidence type="ECO:0000313" key="1">
    <source>
        <dbReference type="EnsemblMetazoa" id="Aqu2.1.00469_001"/>
    </source>
</evidence>
<accession>A0A1X7SEI0</accession>
<protein>
    <submittedName>
        <fullName evidence="1">Uncharacterized protein</fullName>
    </submittedName>
</protein>